<proteinExistence type="predicted"/>
<organism evidence="2 3">
    <name type="scientific">Aspergillus niger ATCC 13496</name>
    <dbReference type="NCBI Taxonomy" id="1353008"/>
    <lineage>
        <taxon>Eukaryota</taxon>
        <taxon>Fungi</taxon>
        <taxon>Dikarya</taxon>
        <taxon>Ascomycota</taxon>
        <taxon>Pezizomycotina</taxon>
        <taxon>Eurotiomycetes</taxon>
        <taxon>Eurotiomycetidae</taxon>
        <taxon>Eurotiales</taxon>
        <taxon>Aspergillaceae</taxon>
        <taxon>Aspergillus</taxon>
        <taxon>Aspergillus subgen. Circumdati</taxon>
    </lineage>
</organism>
<dbReference type="EMBL" id="KZ851910">
    <property type="protein sequence ID" value="RDH21611.1"/>
    <property type="molecule type" value="Genomic_DNA"/>
</dbReference>
<accession>A0A370C3U6</accession>
<evidence type="ECO:0000313" key="3">
    <source>
        <dbReference type="Proteomes" id="UP000253845"/>
    </source>
</evidence>
<dbReference type="AlphaFoldDB" id="A0A370C3U6"/>
<protein>
    <submittedName>
        <fullName evidence="2">Uncharacterized protein</fullName>
    </submittedName>
</protein>
<evidence type="ECO:0000256" key="1">
    <source>
        <dbReference type="SAM" id="Phobius"/>
    </source>
</evidence>
<dbReference type="VEuPathDB" id="FungiDB:M747DRAFT_304466"/>
<keyword evidence="1" id="KW-0472">Membrane</keyword>
<gene>
    <name evidence="2" type="ORF">M747DRAFT_304466</name>
</gene>
<dbReference type="Proteomes" id="UP000253845">
    <property type="component" value="Unassembled WGS sequence"/>
</dbReference>
<feature type="transmembrane region" description="Helical" evidence="1">
    <location>
        <begin position="31"/>
        <end position="51"/>
    </location>
</feature>
<keyword evidence="1" id="KW-1133">Transmembrane helix</keyword>
<evidence type="ECO:0000313" key="2">
    <source>
        <dbReference type="EMBL" id="RDH21611.1"/>
    </source>
</evidence>
<name>A0A370C3U6_ASPNG</name>
<keyword evidence="1" id="KW-0812">Transmembrane</keyword>
<sequence length="105" mass="11937">MPCAPYSKCYFLRIGQGWCDWKKYSQKFQPISVYGAGHDYALLFVLAAFRIRIVSKAFKPMSNKLKQPLDRTCRSPDLSFMQELLLLVPQAPEILLRASKAGAHA</sequence>
<reference evidence="2 3" key="1">
    <citation type="submission" date="2018-07" db="EMBL/GenBank/DDBJ databases">
        <title>Section-level genome sequencing of Aspergillus section Nigri to investigate inter- and intra-species variation.</title>
        <authorList>
            <consortium name="DOE Joint Genome Institute"/>
            <person name="Vesth T.C."/>
            <person name="Nybo J.L."/>
            <person name="Theobald S."/>
            <person name="Frisvad J.C."/>
            <person name="Larsen T.O."/>
            <person name="Nielsen K.F."/>
            <person name="Hoof J.B."/>
            <person name="Brandl J."/>
            <person name="Salamov A."/>
            <person name="Riley R."/>
            <person name="Gladden J.M."/>
            <person name="Phatale P."/>
            <person name="Nielsen M.T."/>
            <person name="Lyhne E.K."/>
            <person name="Kogle M.E."/>
            <person name="Strasser K."/>
            <person name="McDonnell E."/>
            <person name="Barry K."/>
            <person name="Clum A."/>
            <person name="Chen C."/>
            <person name="Nolan M."/>
            <person name="Sandor L."/>
            <person name="Kuo A."/>
            <person name="Lipzen A."/>
            <person name="Hainaut M."/>
            <person name="Drula E."/>
            <person name="Tsang A."/>
            <person name="Magnuson J.K."/>
            <person name="Henrissat B."/>
            <person name="Wiebenga A."/>
            <person name="Simmons B.A."/>
            <person name="Makela M.R."/>
            <person name="De vries R.P."/>
            <person name="Grigoriev I.V."/>
            <person name="Mortensen U.H."/>
            <person name="Baker S.E."/>
            <person name="Andersen M.R."/>
        </authorList>
    </citation>
    <scope>NUCLEOTIDE SEQUENCE [LARGE SCALE GENOMIC DNA]</scope>
    <source>
        <strain evidence="2 3">ATCC 13496</strain>
    </source>
</reference>